<dbReference type="AlphaFoldDB" id="A0A4Z0GMB9"/>
<evidence type="ECO:0000313" key="2">
    <source>
        <dbReference type="EMBL" id="TGA97393.1"/>
    </source>
</evidence>
<keyword evidence="1" id="KW-1133">Transmembrane helix</keyword>
<name>A0A4Z0GMB9_9BACL</name>
<dbReference type="OrthoDB" id="2455559at2"/>
<dbReference type="EMBL" id="SRJD01000014">
    <property type="protein sequence ID" value="TGA97393.1"/>
    <property type="molecule type" value="Genomic_DNA"/>
</dbReference>
<dbReference type="InterPro" id="IPR025441">
    <property type="entry name" value="DUF4181"/>
</dbReference>
<dbReference type="Proteomes" id="UP000298347">
    <property type="component" value="Unassembled WGS sequence"/>
</dbReference>
<evidence type="ECO:0000313" key="3">
    <source>
        <dbReference type="Proteomes" id="UP000298347"/>
    </source>
</evidence>
<proteinExistence type="predicted"/>
<reference evidence="2 3" key="1">
    <citation type="journal article" date="2015" name="Int. J. Syst. Evol. Microbiol.">
        <title>Sporolactobacillus shoreae sp. nov. and Sporolactobacillus spathodeae sp. nov., two spore-forming lactic acid bacteria isolated from tree barks in Thailand.</title>
        <authorList>
            <person name="Thamacharoensuk T."/>
            <person name="Kitahara M."/>
            <person name="Ohkuma M."/>
            <person name="Thongchul N."/>
            <person name="Tanasupawat S."/>
        </authorList>
    </citation>
    <scope>NUCLEOTIDE SEQUENCE [LARGE SCALE GENOMIC DNA]</scope>
    <source>
        <strain evidence="2 3">BK92</strain>
    </source>
</reference>
<dbReference type="Pfam" id="PF13789">
    <property type="entry name" value="DUF4181"/>
    <property type="match status" value="1"/>
</dbReference>
<protein>
    <submittedName>
        <fullName evidence="2">DUF4181 domain-containing protein</fullName>
    </submittedName>
</protein>
<feature type="transmembrane region" description="Helical" evidence="1">
    <location>
        <begin position="6"/>
        <end position="22"/>
    </location>
</feature>
<keyword evidence="1" id="KW-0812">Transmembrane</keyword>
<organism evidence="2 3">
    <name type="scientific">Sporolactobacillus shoreae</name>
    <dbReference type="NCBI Taxonomy" id="1465501"/>
    <lineage>
        <taxon>Bacteria</taxon>
        <taxon>Bacillati</taxon>
        <taxon>Bacillota</taxon>
        <taxon>Bacilli</taxon>
        <taxon>Bacillales</taxon>
        <taxon>Sporolactobacillaceae</taxon>
        <taxon>Sporolactobacillus</taxon>
    </lineage>
</organism>
<gene>
    <name evidence="2" type="ORF">E4665_12265</name>
</gene>
<comment type="caution">
    <text evidence="2">The sequence shown here is derived from an EMBL/GenBank/DDBJ whole genome shotgun (WGS) entry which is preliminary data.</text>
</comment>
<keyword evidence="3" id="KW-1185">Reference proteome</keyword>
<dbReference type="RefSeq" id="WP_135349081.1">
    <property type="nucleotide sequence ID" value="NZ_SRJD01000014.1"/>
</dbReference>
<sequence>MFYIIGIIIVMFCILFSVDRVLRKKLQIPKVEGFIYQPVNKMQAWVETSLFILMIILMFFFMDYVFIYPLFFLFFEGIRAFFEWKYSREKKQYLITMLWGIGYLLALTPFWLFK</sequence>
<feature type="transmembrane region" description="Helical" evidence="1">
    <location>
        <begin position="94"/>
        <end position="113"/>
    </location>
</feature>
<keyword evidence="1" id="KW-0472">Membrane</keyword>
<accession>A0A4Z0GMB9</accession>
<evidence type="ECO:0000256" key="1">
    <source>
        <dbReference type="SAM" id="Phobius"/>
    </source>
</evidence>